<evidence type="ECO:0000313" key="4">
    <source>
        <dbReference type="Proteomes" id="UP000019116"/>
    </source>
</evidence>
<evidence type="ECO:0000259" key="1">
    <source>
        <dbReference type="Pfam" id="PF20235"/>
    </source>
</evidence>
<dbReference type="OMA" id="HEFELSF"/>
<protein>
    <recommendedName>
        <fullName evidence="1">PIR2-like helical domain-containing protein</fullName>
    </recommendedName>
</protein>
<evidence type="ECO:0000313" key="2">
    <source>
        <dbReference type="EMBL" id="CDM83690.1"/>
    </source>
</evidence>
<dbReference type="PANTHER" id="PTHR33120">
    <property type="entry name" value="EXPRESSED PROTEIN-RELATED"/>
    <property type="match status" value="1"/>
</dbReference>
<dbReference type="AlphaFoldDB" id="A0A077S2Z6"/>
<reference evidence="3" key="3">
    <citation type="submission" date="2018-10" db="UniProtKB">
        <authorList>
            <consortium name="EnsemblPlants"/>
        </authorList>
    </citation>
    <scope>IDENTIFICATION</scope>
</reference>
<dbReference type="Gramene" id="TraesCS3B03G0761000.1">
    <property type="protein sequence ID" value="TraesCS3B03G0761000.1.CDS1"/>
    <property type="gene ID" value="TraesCS3B03G0761000"/>
</dbReference>
<dbReference type="HOGENOM" id="CLU_011465_2_1_1"/>
<dbReference type="PANTHER" id="PTHR33120:SF59">
    <property type="entry name" value="EXPRESSED PROTEIN"/>
    <property type="match status" value="1"/>
</dbReference>
<dbReference type="EMBL" id="HG670306">
    <property type="protein sequence ID" value="CDM83690.1"/>
    <property type="molecule type" value="Genomic_DNA"/>
</dbReference>
<reference evidence="3" key="2">
    <citation type="submission" date="2018-08" db="EMBL/GenBank/DDBJ databases">
        <authorList>
            <person name="Rossello M."/>
        </authorList>
    </citation>
    <scope>NUCLEOTIDE SEQUENCE [LARGE SCALE GENOMIC DNA]</scope>
    <source>
        <strain evidence="3">cv. Chinese Spring</strain>
    </source>
</reference>
<dbReference type="ExpressionAtlas" id="A0A077S2Z6">
    <property type="expression patterns" value="baseline"/>
</dbReference>
<dbReference type="OrthoDB" id="688611at2759"/>
<dbReference type="EnsemblPlants" id="TraesCS3B02G294500.1">
    <property type="protein sequence ID" value="TraesCS3B02G294500.1.cds1"/>
    <property type="gene ID" value="TraesCS3B02G294500"/>
</dbReference>
<dbReference type="Gramene" id="TraesCS3B02G294500.1">
    <property type="protein sequence ID" value="TraesCS3B02G294500.1.cds1"/>
    <property type="gene ID" value="TraesCS3B02G294500"/>
</dbReference>
<evidence type="ECO:0000313" key="3">
    <source>
        <dbReference type="EnsemblPlants" id="TraesCS3B02G294500.1.cds1"/>
    </source>
</evidence>
<dbReference type="Gramene" id="TraesROB_scaffold_000772_01G000100.1">
    <property type="protein sequence ID" value="TraesROB_scaffold_000772_01G000100.1"/>
    <property type="gene ID" value="TraesROB_scaffold_000772_01G000100"/>
</dbReference>
<accession>A0A077S2Z6</accession>
<feature type="domain" description="PIR2-like helical" evidence="1">
    <location>
        <begin position="301"/>
        <end position="419"/>
    </location>
</feature>
<keyword evidence="4" id="KW-1185">Reference proteome</keyword>
<feature type="domain" description="PIR2-like helical" evidence="1">
    <location>
        <begin position="32"/>
        <end position="168"/>
    </location>
</feature>
<dbReference type="InterPro" id="IPR046527">
    <property type="entry name" value="PIR2-like_helical"/>
</dbReference>
<dbReference type="Proteomes" id="UP000019116">
    <property type="component" value="Chromosome 3B"/>
</dbReference>
<proteinExistence type="predicted"/>
<gene>
    <name evidence="2" type="ORF">TRAES_3BF011700130CFD_c1</name>
</gene>
<dbReference type="Pfam" id="PF20235">
    <property type="entry name" value="PIR2-like_helical"/>
    <property type="match status" value="2"/>
</dbReference>
<name>A0A077S2Z6_WHEAT</name>
<reference evidence="2" key="1">
    <citation type="journal article" date="2014" name="Science">
        <title>Structural and functional partitioning of bread wheat chromosome 3B.</title>
        <authorList>
            <person name="Choulet F."/>
            <person name="Alberti A."/>
            <person name="Theil S."/>
            <person name="Glover N."/>
            <person name="Barbe V."/>
            <person name="Daron J."/>
            <person name="Pingault L."/>
            <person name="Sourdille P."/>
            <person name="Couloux A."/>
            <person name="Paux E."/>
            <person name="Leroy P."/>
            <person name="Mangenot S."/>
            <person name="Guilhot N."/>
            <person name="Le Gouis J."/>
            <person name="Balfourier F."/>
            <person name="Alaux M."/>
            <person name="Jamilloux V."/>
            <person name="Poulain J."/>
            <person name="Durand C."/>
            <person name="Bellec A."/>
            <person name="Gaspin C."/>
            <person name="Safar J."/>
            <person name="Dolezel J."/>
            <person name="Rogers J."/>
            <person name="Vandepoele K."/>
            <person name="Aury J.M."/>
            <person name="Mayer K."/>
            <person name="Berges H."/>
            <person name="Quesneville H."/>
            <person name="Wincker P."/>
            <person name="Feuillet C."/>
        </authorList>
    </citation>
    <scope>NUCLEOTIDE SEQUENCE</scope>
</reference>
<organism evidence="2">
    <name type="scientific">Triticum aestivum</name>
    <name type="common">Wheat</name>
    <dbReference type="NCBI Taxonomy" id="4565"/>
    <lineage>
        <taxon>Eukaryota</taxon>
        <taxon>Viridiplantae</taxon>
        <taxon>Streptophyta</taxon>
        <taxon>Embryophyta</taxon>
        <taxon>Tracheophyta</taxon>
        <taxon>Spermatophyta</taxon>
        <taxon>Magnoliopsida</taxon>
        <taxon>Liliopsida</taxon>
        <taxon>Poales</taxon>
        <taxon>Poaceae</taxon>
        <taxon>BOP clade</taxon>
        <taxon>Pooideae</taxon>
        <taxon>Triticodae</taxon>
        <taxon>Triticeae</taxon>
        <taxon>Triticinae</taxon>
        <taxon>Triticum</taxon>
    </lineage>
</organism>
<sequence>MYGKRLRTIGDDHVTRVTEAESMEQDIRVLLDQIHGFYKKALNRLPVKGIRSLAPRLLKAGLCIGFLDPISNIILNTISYCPSPLPSLEEGVLARKTILSKIITDTDDPRVFELPLDAHAAHSMTVARRSLEGLVSFLIYYYRYLAEAEALRYLRLAGADLLVAVWLIDQDRNKPSVSVSDLLDRKPPFDISSPTTKIALRCAAASARHPEPAILVSTSLLLASSLGNVSEYLHRHPRLSIRMVRCLRQWLSLQDCRDMPPMDIWRPMYLATLRLAVGKRKEKKENTTSGYTESLKLLLLDKIHELYLDALSKLSGDGLCKRLACSLLKAGYCYGPMDPVSNIILNTVWYGSTFSTHHEFELSFEVDMICTNALMRIECCSLYGLVAYMHTLFSALTDHDAIWYLLISNADIRSAIKMAEVDGHSVCYDNDPYREAARASWHPDTDALVKFFSYP</sequence>